<organism evidence="1 2">
    <name type="scientific">Nocardia tengchongensis</name>
    <dbReference type="NCBI Taxonomy" id="2055889"/>
    <lineage>
        <taxon>Bacteria</taxon>
        <taxon>Bacillati</taxon>
        <taxon>Actinomycetota</taxon>
        <taxon>Actinomycetes</taxon>
        <taxon>Mycobacteriales</taxon>
        <taxon>Nocardiaceae</taxon>
        <taxon>Nocardia</taxon>
    </lineage>
</organism>
<protein>
    <submittedName>
        <fullName evidence="1">Uncharacterized protein</fullName>
    </submittedName>
</protein>
<sequence length="242" mass="27136">MTARESAAPVVMSECAGLWQRTLLVDTDGAPDTTTDVRWLQGLTRFVDLRRPMPRPDYSEVRCAAELTGQQRAWLRMQDGFAGVLTQSGDVFHWQRRIELHAPGPFPDEGRMSRSGEMLVEIGVHADYFEHWVRSETPDTCWAMDLESPDGDRVILLRAGDRFGWAHLDSTGAVELSLGDVAHGEWVITDSCLPYREGHLLQPRWKTASETGNTLLTSAIDAEGTQVTPQWIVRYTEGNVIV</sequence>
<reference evidence="1 2" key="1">
    <citation type="submission" date="2021-04" db="EMBL/GenBank/DDBJ databases">
        <title>Nocardia tengchongensis.</title>
        <authorList>
            <person name="Zhuang k."/>
            <person name="Ran Y."/>
            <person name="Li W."/>
        </authorList>
    </citation>
    <scope>NUCLEOTIDE SEQUENCE [LARGE SCALE GENOMIC DNA]</scope>
    <source>
        <strain evidence="1 2">CFH S0057</strain>
    </source>
</reference>
<dbReference type="EMBL" id="CP074371">
    <property type="protein sequence ID" value="QVI24354.1"/>
    <property type="molecule type" value="Genomic_DNA"/>
</dbReference>
<name>A0ABX8CZT7_9NOCA</name>
<accession>A0ABX8CZT7</accession>
<evidence type="ECO:0000313" key="2">
    <source>
        <dbReference type="Proteomes" id="UP000683310"/>
    </source>
</evidence>
<gene>
    <name evidence="1" type="ORF">KHQ06_17295</name>
</gene>
<evidence type="ECO:0000313" key="1">
    <source>
        <dbReference type="EMBL" id="QVI24354.1"/>
    </source>
</evidence>
<proteinExistence type="predicted"/>
<dbReference type="Proteomes" id="UP000683310">
    <property type="component" value="Chromosome"/>
</dbReference>
<keyword evidence="2" id="KW-1185">Reference proteome</keyword>
<dbReference type="RefSeq" id="WP_213560417.1">
    <property type="nucleotide sequence ID" value="NZ_JBHZDI010000182.1"/>
</dbReference>